<evidence type="ECO:0000313" key="5">
    <source>
        <dbReference type="Proteomes" id="UP000242146"/>
    </source>
</evidence>
<dbReference type="PANTHER" id="PTHR12271:SF40">
    <property type="entry name" value="POLY(A) RNA POLYMERASE GLD2"/>
    <property type="match status" value="1"/>
</dbReference>
<dbReference type="GO" id="GO:0016779">
    <property type="term" value="F:nucleotidyltransferase activity"/>
    <property type="evidence" value="ECO:0007669"/>
    <property type="project" value="UniProtKB-ARBA"/>
</dbReference>
<dbReference type="InterPro" id="IPR054708">
    <property type="entry name" value="MTPAP-like_central"/>
</dbReference>
<feature type="compositionally biased region" description="Polar residues" evidence="1">
    <location>
        <begin position="1149"/>
        <end position="1160"/>
    </location>
</feature>
<dbReference type="STRING" id="101127.A0A1X2GYR2"/>
<dbReference type="Proteomes" id="UP000242146">
    <property type="component" value="Unassembled WGS sequence"/>
</dbReference>
<keyword evidence="5" id="KW-1185">Reference proteome</keyword>
<dbReference type="GO" id="GO:0031123">
    <property type="term" value="P:RNA 3'-end processing"/>
    <property type="evidence" value="ECO:0007669"/>
    <property type="project" value="TreeGrafter"/>
</dbReference>
<evidence type="ECO:0000313" key="4">
    <source>
        <dbReference type="EMBL" id="ORX63216.1"/>
    </source>
</evidence>
<evidence type="ECO:0000256" key="1">
    <source>
        <dbReference type="SAM" id="MobiDB-lite"/>
    </source>
</evidence>
<dbReference type="PANTHER" id="PTHR12271">
    <property type="entry name" value="POLY A POLYMERASE CID PAP -RELATED"/>
    <property type="match status" value="1"/>
</dbReference>
<dbReference type="InterPro" id="IPR043519">
    <property type="entry name" value="NT_sf"/>
</dbReference>
<feature type="compositionally biased region" description="Basic and acidic residues" evidence="1">
    <location>
        <begin position="1084"/>
        <end position="1094"/>
    </location>
</feature>
<name>A0A1X2GYR2_9FUNG</name>
<dbReference type="EMBL" id="MCGT01000001">
    <property type="protein sequence ID" value="ORX63216.1"/>
    <property type="molecule type" value="Genomic_DNA"/>
</dbReference>
<reference evidence="4 5" key="1">
    <citation type="submission" date="2016-07" db="EMBL/GenBank/DDBJ databases">
        <title>Pervasive Adenine N6-methylation of Active Genes in Fungi.</title>
        <authorList>
            <consortium name="DOE Joint Genome Institute"/>
            <person name="Mondo S.J."/>
            <person name="Dannebaum R.O."/>
            <person name="Kuo R.C."/>
            <person name="Labutti K."/>
            <person name="Haridas S."/>
            <person name="Kuo A."/>
            <person name="Salamov A."/>
            <person name="Ahrendt S.R."/>
            <person name="Lipzen A."/>
            <person name="Sullivan W."/>
            <person name="Andreopoulos W.B."/>
            <person name="Clum A."/>
            <person name="Lindquist E."/>
            <person name="Daum C."/>
            <person name="Ramamoorthy G.K."/>
            <person name="Gryganskyi A."/>
            <person name="Culley D."/>
            <person name="Magnuson J.K."/>
            <person name="James T.Y."/>
            <person name="O'Malley M.A."/>
            <person name="Stajich J.E."/>
            <person name="Spatafora J.W."/>
            <person name="Visel A."/>
            <person name="Grigoriev I.V."/>
        </authorList>
    </citation>
    <scope>NUCLEOTIDE SEQUENCE [LARGE SCALE GENOMIC DNA]</scope>
    <source>
        <strain evidence="4 5">NRRL 3301</strain>
    </source>
</reference>
<dbReference type="CDD" id="cd05402">
    <property type="entry name" value="NT_PAP_TUTase"/>
    <property type="match status" value="1"/>
</dbReference>
<feature type="region of interest" description="Disordered" evidence="1">
    <location>
        <begin position="598"/>
        <end position="741"/>
    </location>
</feature>
<feature type="domain" description="Poly(A) RNA polymerase mitochondrial-like central palm" evidence="3">
    <location>
        <begin position="173"/>
        <end position="316"/>
    </location>
</feature>
<dbReference type="OrthoDB" id="2274644at2759"/>
<gene>
    <name evidence="4" type="ORF">DM01DRAFT_1379727</name>
</gene>
<dbReference type="Gene3D" id="3.30.460.10">
    <property type="entry name" value="Beta Polymerase, domain 2"/>
    <property type="match status" value="1"/>
</dbReference>
<keyword evidence="2" id="KW-0732">Signal</keyword>
<feature type="compositionally biased region" description="Low complexity" evidence="1">
    <location>
        <begin position="604"/>
        <end position="658"/>
    </location>
</feature>
<dbReference type="Pfam" id="PF22600">
    <property type="entry name" value="MTPAP-like_central"/>
    <property type="match status" value="1"/>
</dbReference>
<feature type="region of interest" description="Disordered" evidence="1">
    <location>
        <begin position="1131"/>
        <end position="1173"/>
    </location>
</feature>
<feature type="compositionally biased region" description="Low complexity" evidence="1">
    <location>
        <begin position="1095"/>
        <end position="1114"/>
    </location>
</feature>
<dbReference type="SUPFAM" id="SSF81301">
    <property type="entry name" value="Nucleotidyltransferase"/>
    <property type="match status" value="1"/>
</dbReference>
<protein>
    <recommendedName>
        <fullName evidence="3">Poly(A) RNA polymerase mitochondrial-like central palm domain-containing protein</fullName>
    </recommendedName>
</protein>
<comment type="caution">
    <text evidence="4">The sequence shown here is derived from an EMBL/GenBank/DDBJ whole genome shotgun (WGS) entry which is preliminary data.</text>
</comment>
<feature type="region of interest" description="Disordered" evidence="1">
    <location>
        <begin position="785"/>
        <end position="824"/>
    </location>
</feature>
<feature type="compositionally biased region" description="Polar residues" evidence="1">
    <location>
        <begin position="802"/>
        <end position="821"/>
    </location>
</feature>
<organism evidence="4 5">
    <name type="scientific">Hesseltinella vesiculosa</name>
    <dbReference type="NCBI Taxonomy" id="101127"/>
    <lineage>
        <taxon>Eukaryota</taxon>
        <taxon>Fungi</taxon>
        <taxon>Fungi incertae sedis</taxon>
        <taxon>Mucoromycota</taxon>
        <taxon>Mucoromycotina</taxon>
        <taxon>Mucoromycetes</taxon>
        <taxon>Mucorales</taxon>
        <taxon>Cunninghamellaceae</taxon>
        <taxon>Hesseltinella</taxon>
    </lineage>
</organism>
<dbReference type="SUPFAM" id="SSF81631">
    <property type="entry name" value="PAP/OAS1 substrate-binding domain"/>
    <property type="match status" value="1"/>
</dbReference>
<evidence type="ECO:0000256" key="2">
    <source>
        <dbReference type="SAM" id="SignalP"/>
    </source>
</evidence>
<feature type="chain" id="PRO_5012778367" description="Poly(A) RNA polymerase mitochondrial-like central palm domain-containing protein" evidence="2">
    <location>
        <begin position="20"/>
        <end position="1312"/>
    </location>
</feature>
<feature type="region of interest" description="Disordered" evidence="1">
    <location>
        <begin position="1072"/>
        <end position="1114"/>
    </location>
</feature>
<evidence type="ECO:0000259" key="3">
    <source>
        <dbReference type="Pfam" id="PF22600"/>
    </source>
</evidence>
<proteinExistence type="predicted"/>
<dbReference type="GO" id="GO:0010605">
    <property type="term" value="P:negative regulation of macromolecule metabolic process"/>
    <property type="evidence" value="ECO:0007669"/>
    <property type="project" value="UniProtKB-ARBA"/>
</dbReference>
<feature type="signal peptide" evidence="2">
    <location>
        <begin position="1"/>
        <end position="19"/>
    </location>
</feature>
<accession>A0A1X2GYR2</accession>
<sequence>MSSSAVNLGLLYCMVIVEQFNLLLTNHGPNYETNKYLSVITVESLQKHMQTVAPRVHDLIVNSYGTFFGFINSQAEFFVKSKGITVNCSVMTAQAYKEFGNLPALPDLESCYPDTFVYTMVASKDLSLCGYTIEYLQRTVEPSMIEMQLLDGRQPTHIGEPIFNTARFPRLLKEINRLHNALQPDPATLVAHFDLISKLNSILSIAFPGQHYRVEPFGSSLNGLLLKGSDIDLTIVLPNDQKCMDKYLGMVTKNGTIFDVHHLTRMLTEVGMTDVNPIPAVVPICKFLEPKSGLRCDLSIHNMLAISNSRLIKAYIDMDKRVKPLLFMIKHFTKERCINNAAEGTLSSYTYSMLCLNYLIQENVLVNLQNPTRVTCTSTRCHLRKKVSNRKFLYRDRVSTFNTFYHDCIKPVYRTGVRRAALDKENTLYHSHNKCDVAKLLIGFFEFMAIFRFDLISIPTHLRRHILRKDSLINPIVVYDPFIRSRNVANTCTNIGLKLIQNEFARGYRMMVNGSSFEQVCMKPNLANRRFDPDTVRNRHELTASMEEQTTSSQPLPNRGFGFIGANWTTAESAQTLPATALPVATASLTARTVGTDVNHTNKLSEPLTSTSASLPSPSSPYNIPFSAKPTTTTSPTATSSASPFSDAPSPFRFPPDFSFKKEATPKPFLSSSITSKQLPTAASLATPTPPRQAPTNGKDEPKTLKAALSPVRSKVPTSDTFDFTMPLPPTSKYGKVQPVPWPSLVPKPVTGTTTVQPAAAAASANPHNTFTITPFKVNEPTLEKQLASTNPEPTANPPKTPSQSKLPAQEKIASTSSPAIPTTLLPQDDLSPFNNGIEAMLSAHQHDNRTSEMGALLFCIGLKYMFPESDEDYQDLVDSMSDNTCVINFLEALLADVTDVDIVDVDELMIVLLPEDEINHESVTTVLAQLIVLAADMFCDMPLDEARSIIREIQQLFVEYFDQNEIDGIEVIAPPDDFIPAVWDDIDYGSLFADEVGAIAQQAFLGNLEEASKSMPVETAAAIINSADQSLFASLAALGIDEDIRADAADLLNRGKMTFLEQALQIPVQLAPEQSKAQARTQADTKAKTEAKSQAKSPAKQQAKAQTKAQTKAQAKAQAKAQVKAQAKAQVKAQAKVHPKAQAKAEPKTQTNVQPNVQSKALPKEQAVEQSNMKGNEKEMHLNHDTQPLEAPDRLPLEAPDTLRLPFSHVKSFGLDTRLAPTIPPALSSPSRSSTPTSPVLPSVTTDMQELHTFTLCSVPGYIDRLDLVFHLKKYGTITMIKCMAGGDNDTWNWHVAFANLAMDLPDTLFI</sequence>
<dbReference type="Gene3D" id="1.10.1410.10">
    <property type="match status" value="1"/>
</dbReference>
<feature type="compositionally biased region" description="Low complexity" evidence="1">
    <location>
        <begin position="1226"/>
        <end position="1242"/>
    </location>
</feature>
<feature type="region of interest" description="Disordered" evidence="1">
    <location>
        <begin position="1222"/>
        <end position="1242"/>
    </location>
</feature>